<name>A0A4S4A8S2_9RHOO</name>
<feature type="domain" description="ABC transporter" evidence="6">
    <location>
        <begin position="46"/>
        <end position="278"/>
    </location>
</feature>
<evidence type="ECO:0000256" key="3">
    <source>
        <dbReference type="ARBA" id="ARBA00022475"/>
    </source>
</evidence>
<proteinExistence type="inferred from homology"/>
<evidence type="ECO:0000259" key="6">
    <source>
        <dbReference type="PROSITE" id="PS50893"/>
    </source>
</evidence>
<evidence type="ECO:0000313" key="8">
    <source>
        <dbReference type="Proteomes" id="UP000307956"/>
    </source>
</evidence>
<sequence>MDLAAYWDSLPWQQRDLGGWTADSLAEGLAAFVAARHIAARQPAALRSLDILPGRAKDGSPEAHTLHLVPGEVVCIVGPTGSGKSRLLADIECLAQGDTPSRRRVLVDGSAPDPQWRFSGEARLVAQITQNMNFVMDLAVADFLHLHAESRALEDADEAVRRVLDAAVAMAGEPFGADTPLTQLSGGQSRALMIADAALLSPKPVVLIDEIENAGVDRGRALNLFVEKGKIVLLSTHDPLLALSGHRRLVIRNGAVARVIEASPAERECAQRLARFDRSLAGLREALRRGEPLDEAWSRLRF</sequence>
<dbReference type="Proteomes" id="UP000307956">
    <property type="component" value="Unassembled WGS sequence"/>
</dbReference>
<keyword evidence="8" id="KW-1185">Reference proteome</keyword>
<comment type="caution">
    <text evidence="7">The sequence shown here is derived from an EMBL/GenBank/DDBJ whole genome shotgun (WGS) entry which is preliminary data.</text>
</comment>
<evidence type="ECO:0000256" key="2">
    <source>
        <dbReference type="ARBA" id="ARBA00022448"/>
    </source>
</evidence>
<evidence type="ECO:0000256" key="4">
    <source>
        <dbReference type="ARBA" id="ARBA00022741"/>
    </source>
</evidence>
<dbReference type="PANTHER" id="PTHR43117:SF4">
    <property type="entry name" value="OSMOPROTECTANT IMPORT ATP-BINDING PROTEIN OSMV"/>
    <property type="match status" value="1"/>
</dbReference>
<gene>
    <name evidence="7" type="ORF">E6O51_21095</name>
</gene>
<dbReference type="InterPro" id="IPR003593">
    <property type="entry name" value="AAA+_ATPase"/>
</dbReference>
<evidence type="ECO:0000313" key="7">
    <source>
        <dbReference type="EMBL" id="THF55160.1"/>
    </source>
</evidence>
<dbReference type="Gene3D" id="3.40.50.300">
    <property type="entry name" value="P-loop containing nucleotide triphosphate hydrolases"/>
    <property type="match status" value="1"/>
</dbReference>
<dbReference type="PROSITE" id="PS00211">
    <property type="entry name" value="ABC_TRANSPORTER_1"/>
    <property type="match status" value="1"/>
</dbReference>
<dbReference type="GO" id="GO:0005524">
    <property type="term" value="F:ATP binding"/>
    <property type="evidence" value="ECO:0007669"/>
    <property type="project" value="UniProtKB-KW"/>
</dbReference>
<evidence type="ECO:0000256" key="1">
    <source>
        <dbReference type="ARBA" id="ARBA00005417"/>
    </source>
</evidence>
<dbReference type="PANTHER" id="PTHR43117">
    <property type="entry name" value="OSMOPROTECTANT IMPORT ATP-BINDING PROTEIN OSMV"/>
    <property type="match status" value="1"/>
</dbReference>
<keyword evidence="5 7" id="KW-0067">ATP-binding</keyword>
<dbReference type="InterPro" id="IPR027417">
    <property type="entry name" value="P-loop_NTPase"/>
</dbReference>
<keyword evidence="4" id="KW-0547">Nucleotide-binding</keyword>
<dbReference type="OrthoDB" id="9811169at2"/>
<reference evidence="7 8" key="1">
    <citation type="submission" date="2019-04" db="EMBL/GenBank/DDBJ databases">
        <title>Azoarcus rhizosphaerae sp. nov. isolated from rhizosphere of Ficus religiosa.</title>
        <authorList>
            <person name="Lin S.-Y."/>
            <person name="Hameed A."/>
            <person name="Hsu Y.-H."/>
            <person name="Young C.-C."/>
        </authorList>
    </citation>
    <scope>NUCLEOTIDE SEQUENCE [LARGE SCALE GENOMIC DNA]</scope>
    <source>
        <strain evidence="7 8">CC-YHH848</strain>
    </source>
</reference>
<dbReference type="InterPro" id="IPR003439">
    <property type="entry name" value="ABC_transporter-like_ATP-bd"/>
</dbReference>
<organism evidence="7 8">
    <name type="scientific">Pseudothauera rhizosphaerae</name>
    <dbReference type="NCBI Taxonomy" id="2565932"/>
    <lineage>
        <taxon>Bacteria</taxon>
        <taxon>Pseudomonadati</taxon>
        <taxon>Pseudomonadota</taxon>
        <taxon>Betaproteobacteria</taxon>
        <taxon>Rhodocyclales</taxon>
        <taxon>Zoogloeaceae</taxon>
        <taxon>Pseudothauera</taxon>
    </lineage>
</organism>
<keyword evidence="3" id="KW-0472">Membrane</keyword>
<dbReference type="InterPro" id="IPR017871">
    <property type="entry name" value="ABC_transporter-like_CS"/>
</dbReference>
<dbReference type="EMBL" id="SSOD01000026">
    <property type="protein sequence ID" value="THF55160.1"/>
    <property type="molecule type" value="Genomic_DNA"/>
</dbReference>
<dbReference type="GO" id="GO:0016887">
    <property type="term" value="F:ATP hydrolysis activity"/>
    <property type="evidence" value="ECO:0007669"/>
    <property type="project" value="InterPro"/>
</dbReference>
<dbReference type="PROSITE" id="PS50893">
    <property type="entry name" value="ABC_TRANSPORTER_2"/>
    <property type="match status" value="1"/>
</dbReference>
<dbReference type="SMART" id="SM00382">
    <property type="entry name" value="AAA"/>
    <property type="match status" value="1"/>
</dbReference>
<dbReference type="SUPFAM" id="SSF52540">
    <property type="entry name" value="P-loop containing nucleoside triphosphate hydrolases"/>
    <property type="match status" value="1"/>
</dbReference>
<dbReference type="Pfam" id="PF00005">
    <property type="entry name" value="ABC_tran"/>
    <property type="match status" value="1"/>
</dbReference>
<keyword evidence="3" id="KW-1003">Cell membrane</keyword>
<accession>A0A4S4A8S2</accession>
<keyword evidence="2" id="KW-0813">Transport</keyword>
<evidence type="ECO:0000256" key="5">
    <source>
        <dbReference type="ARBA" id="ARBA00022840"/>
    </source>
</evidence>
<dbReference type="AlphaFoldDB" id="A0A4S4A8S2"/>
<comment type="similarity">
    <text evidence="1">Belongs to the ABC transporter superfamily.</text>
</comment>
<protein>
    <submittedName>
        <fullName evidence="7">ATP-binding cassette domain-containing protein</fullName>
    </submittedName>
</protein>